<dbReference type="InterPro" id="IPR003594">
    <property type="entry name" value="HATPase_dom"/>
</dbReference>
<dbReference type="InterPro" id="IPR005467">
    <property type="entry name" value="His_kinase_dom"/>
</dbReference>
<evidence type="ECO:0000256" key="7">
    <source>
        <dbReference type="SAM" id="Coils"/>
    </source>
</evidence>
<evidence type="ECO:0000256" key="8">
    <source>
        <dbReference type="SAM" id="Phobius"/>
    </source>
</evidence>
<dbReference type="EMBL" id="BMIB01000002">
    <property type="protein sequence ID" value="GGH67504.1"/>
    <property type="molecule type" value="Genomic_DNA"/>
</dbReference>
<keyword evidence="4" id="KW-0808">Transferase</keyword>
<feature type="domain" description="Histidine kinase" evidence="9">
    <location>
        <begin position="220"/>
        <end position="436"/>
    </location>
</feature>
<dbReference type="InterPro" id="IPR004358">
    <property type="entry name" value="Sig_transdc_His_kin-like_C"/>
</dbReference>
<dbReference type="Proteomes" id="UP000627292">
    <property type="component" value="Unassembled WGS sequence"/>
</dbReference>
<dbReference type="InterPro" id="IPR036890">
    <property type="entry name" value="HATPase_C_sf"/>
</dbReference>
<keyword evidence="7" id="KW-0175">Coiled coil</keyword>
<evidence type="ECO:0000256" key="4">
    <source>
        <dbReference type="ARBA" id="ARBA00022679"/>
    </source>
</evidence>
<dbReference type="GO" id="GO:0000155">
    <property type="term" value="F:phosphorelay sensor kinase activity"/>
    <property type="evidence" value="ECO:0007669"/>
    <property type="project" value="InterPro"/>
</dbReference>
<comment type="catalytic activity">
    <reaction evidence="1">
        <text>ATP + protein L-histidine = ADP + protein N-phospho-L-histidine.</text>
        <dbReference type="EC" id="2.7.13.3"/>
    </reaction>
</comment>
<protein>
    <recommendedName>
        <fullName evidence="2">histidine kinase</fullName>
        <ecNumber evidence="2">2.7.13.3</ecNumber>
    </recommendedName>
</protein>
<dbReference type="AlphaFoldDB" id="A0A917IYE5"/>
<dbReference type="PANTHER" id="PTHR43711:SF1">
    <property type="entry name" value="HISTIDINE KINASE 1"/>
    <property type="match status" value="1"/>
</dbReference>
<feature type="coiled-coil region" evidence="7">
    <location>
        <begin position="193"/>
        <end position="220"/>
    </location>
</feature>
<gene>
    <name evidence="10" type="ORF">GCM10011379_22850</name>
</gene>
<feature type="transmembrane region" description="Helical" evidence="8">
    <location>
        <begin position="171"/>
        <end position="189"/>
    </location>
</feature>
<reference evidence="10" key="1">
    <citation type="journal article" date="2014" name="Int. J. Syst. Evol. Microbiol.">
        <title>Complete genome sequence of Corynebacterium casei LMG S-19264T (=DSM 44701T), isolated from a smear-ripened cheese.</title>
        <authorList>
            <consortium name="US DOE Joint Genome Institute (JGI-PGF)"/>
            <person name="Walter F."/>
            <person name="Albersmeier A."/>
            <person name="Kalinowski J."/>
            <person name="Ruckert C."/>
        </authorList>
    </citation>
    <scope>NUCLEOTIDE SEQUENCE</scope>
    <source>
        <strain evidence="10">CGMCC 1.15290</strain>
    </source>
</reference>
<keyword evidence="8" id="KW-0472">Membrane</keyword>
<reference evidence="10" key="2">
    <citation type="submission" date="2020-09" db="EMBL/GenBank/DDBJ databases">
        <authorList>
            <person name="Sun Q."/>
            <person name="Zhou Y."/>
        </authorList>
    </citation>
    <scope>NUCLEOTIDE SEQUENCE</scope>
    <source>
        <strain evidence="10">CGMCC 1.15290</strain>
    </source>
</reference>
<dbReference type="PANTHER" id="PTHR43711">
    <property type="entry name" value="TWO-COMPONENT HISTIDINE KINASE"/>
    <property type="match status" value="1"/>
</dbReference>
<evidence type="ECO:0000256" key="1">
    <source>
        <dbReference type="ARBA" id="ARBA00000085"/>
    </source>
</evidence>
<sequence>MQSPQSKSAKSLQALLAEYWRRLLFMGTTPDMPVRERQKTLVLNVLLIGALPFIVYFCCINFIDKYYLLGTLNAINALVFLILVWINYKQRFFWARIPLFGILAVVFLLQSVLFKNGAEYFLLMLILAAVIVFASKLTYFIFSTLVIVAFTWVRIYNTPVSAGMTLSQGRVAANLITASFFMVVTAQYFKNLVYSYQMQLEEKNRQLKEANEAMQKMFSIVAHDLRSPIAALGYSLTLLNDETITEEEFRGLTGRLNSDVGQLQYNLDNLLRWSLNQLQGIEARPKVVLVEEEIMNIIIFFQQMLMQKNIQVVTQFTAGVTVYTDPDHFALIMRNLLSNAVKYSYPGSIVTLRVLCAPPMARIIVMDRGTGMNEQVKQQLFSGSRKGSLQGTRNEKGTGLGLMLCKEFAEKNNSFIQVESTPGEGSVFTYSVPLAV</sequence>
<feature type="transmembrane region" description="Helical" evidence="8">
    <location>
        <begin position="69"/>
        <end position="86"/>
    </location>
</feature>
<keyword evidence="8" id="KW-0812">Transmembrane</keyword>
<evidence type="ECO:0000256" key="3">
    <source>
        <dbReference type="ARBA" id="ARBA00022553"/>
    </source>
</evidence>
<dbReference type="SUPFAM" id="SSF47384">
    <property type="entry name" value="Homodimeric domain of signal transducing histidine kinase"/>
    <property type="match status" value="1"/>
</dbReference>
<dbReference type="SMART" id="SM00388">
    <property type="entry name" value="HisKA"/>
    <property type="match status" value="1"/>
</dbReference>
<feature type="transmembrane region" description="Helical" evidence="8">
    <location>
        <begin position="41"/>
        <end position="63"/>
    </location>
</feature>
<name>A0A917IYE5_9BACT</name>
<dbReference type="Pfam" id="PF02518">
    <property type="entry name" value="HATPase_c"/>
    <property type="match status" value="1"/>
</dbReference>
<keyword evidence="5" id="KW-0418">Kinase</keyword>
<feature type="transmembrane region" description="Helical" evidence="8">
    <location>
        <begin position="120"/>
        <end position="150"/>
    </location>
</feature>
<dbReference type="InterPro" id="IPR003661">
    <property type="entry name" value="HisK_dim/P_dom"/>
</dbReference>
<feature type="transmembrane region" description="Helical" evidence="8">
    <location>
        <begin position="93"/>
        <end position="114"/>
    </location>
</feature>
<dbReference type="SUPFAM" id="SSF55874">
    <property type="entry name" value="ATPase domain of HSP90 chaperone/DNA topoisomerase II/histidine kinase"/>
    <property type="match status" value="1"/>
</dbReference>
<dbReference type="PRINTS" id="PR00344">
    <property type="entry name" value="BCTRLSENSOR"/>
</dbReference>
<evidence type="ECO:0000256" key="5">
    <source>
        <dbReference type="ARBA" id="ARBA00022777"/>
    </source>
</evidence>
<accession>A0A917IYE5</accession>
<dbReference type="CDD" id="cd00082">
    <property type="entry name" value="HisKA"/>
    <property type="match status" value="1"/>
</dbReference>
<evidence type="ECO:0000259" key="9">
    <source>
        <dbReference type="PROSITE" id="PS50109"/>
    </source>
</evidence>
<dbReference type="EC" id="2.7.13.3" evidence="2"/>
<dbReference type="PROSITE" id="PS50109">
    <property type="entry name" value="HIS_KIN"/>
    <property type="match status" value="1"/>
</dbReference>
<dbReference type="Gene3D" id="3.30.565.10">
    <property type="entry name" value="Histidine kinase-like ATPase, C-terminal domain"/>
    <property type="match status" value="1"/>
</dbReference>
<evidence type="ECO:0000256" key="2">
    <source>
        <dbReference type="ARBA" id="ARBA00012438"/>
    </source>
</evidence>
<comment type="caution">
    <text evidence="10">The sequence shown here is derived from an EMBL/GenBank/DDBJ whole genome shotgun (WGS) entry which is preliminary data.</text>
</comment>
<dbReference type="RefSeq" id="WP_188952153.1">
    <property type="nucleotide sequence ID" value="NZ_BMIB01000002.1"/>
</dbReference>
<keyword evidence="11" id="KW-1185">Reference proteome</keyword>
<evidence type="ECO:0000256" key="6">
    <source>
        <dbReference type="ARBA" id="ARBA00023012"/>
    </source>
</evidence>
<dbReference type="SMART" id="SM00387">
    <property type="entry name" value="HATPase_c"/>
    <property type="match status" value="1"/>
</dbReference>
<keyword evidence="3" id="KW-0597">Phosphoprotein</keyword>
<dbReference type="InterPro" id="IPR050736">
    <property type="entry name" value="Sensor_HK_Regulatory"/>
</dbReference>
<dbReference type="InterPro" id="IPR036097">
    <property type="entry name" value="HisK_dim/P_sf"/>
</dbReference>
<proteinExistence type="predicted"/>
<keyword evidence="8" id="KW-1133">Transmembrane helix</keyword>
<keyword evidence="6" id="KW-0902">Two-component regulatory system</keyword>
<evidence type="ECO:0000313" key="10">
    <source>
        <dbReference type="EMBL" id="GGH67504.1"/>
    </source>
</evidence>
<evidence type="ECO:0000313" key="11">
    <source>
        <dbReference type="Proteomes" id="UP000627292"/>
    </source>
</evidence>
<dbReference type="Gene3D" id="1.10.287.130">
    <property type="match status" value="1"/>
</dbReference>
<organism evidence="10 11">
    <name type="scientific">Filimonas zeae</name>
    <dbReference type="NCBI Taxonomy" id="1737353"/>
    <lineage>
        <taxon>Bacteria</taxon>
        <taxon>Pseudomonadati</taxon>
        <taxon>Bacteroidota</taxon>
        <taxon>Chitinophagia</taxon>
        <taxon>Chitinophagales</taxon>
        <taxon>Chitinophagaceae</taxon>
        <taxon>Filimonas</taxon>
    </lineage>
</organism>